<comment type="caution">
    <text evidence="1">The sequence shown here is derived from an EMBL/GenBank/DDBJ whole genome shotgun (WGS) entry which is preliminary data.</text>
</comment>
<reference evidence="1" key="1">
    <citation type="submission" date="2019-08" db="EMBL/GenBank/DDBJ databases">
        <authorList>
            <person name="Kucharzyk K."/>
            <person name="Murdoch R.W."/>
            <person name="Higgins S."/>
            <person name="Loffler F."/>
        </authorList>
    </citation>
    <scope>NUCLEOTIDE SEQUENCE</scope>
</reference>
<dbReference type="AlphaFoldDB" id="A0A645JHD5"/>
<sequence length="137" mass="15174">MPGHIAEVVSCVCHQIAGVRELNRVFKPLVPTLAQRLRPFLHFVLMRLRSLNAVQGALSGLRGHLHHVVQTVAGIGNGFCRFSDGLVQPQLAQTVTQHTSQATNAGNDIPGRMFIYGFNLWLHHGQPLTCPVSQRFY</sequence>
<evidence type="ECO:0000313" key="1">
    <source>
        <dbReference type="EMBL" id="MPN63105.1"/>
    </source>
</evidence>
<protein>
    <submittedName>
        <fullName evidence="1">Uncharacterized protein</fullName>
    </submittedName>
</protein>
<proteinExistence type="predicted"/>
<name>A0A645JHD5_9ZZZZ</name>
<accession>A0A645JHD5</accession>
<organism evidence="1">
    <name type="scientific">bioreactor metagenome</name>
    <dbReference type="NCBI Taxonomy" id="1076179"/>
    <lineage>
        <taxon>unclassified sequences</taxon>
        <taxon>metagenomes</taxon>
        <taxon>ecological metagenomes</taxon>
    </lineage>
</organism>
<dbReference type="EMBL" id="VSSQ01142038">
    <property type="protein sequence ID" value="MPN63105.1"/>
    <property type="molecule type" value="Genomic_DNA"/>
</dbReference>
<gene>
    <name evidence="1" type="ORF">SDC9_210859</name>
</gene>